<dbReference type="Proteomes" id="UP000030748">
    <property type="component" value="Unassembled WGS sequence"/>
</dbReference>
<gene>
    <name evidence="3" type="ORF">MIMGU_mgv1a005990mg</name>
</gene>
<proteinExistence type="predicted"/>
<keyword evidence="4" id="KW-1185">Reference proteome</keyword>
<evidence type="ECO:0000313" key="3">
    <source>
        <dbReference type="EMBL" id="EYU36769.1"/>
    </source>
</evidence>
<feature type="compositionally biased region" description="Polar residues" evidence="2">
    <location>
        <begin position="329"/>
        <end position="343"/>
    </location>
</feature>
<feature type="region of interest" description="Disordered" evidence="2">
    <location>
        <begin position="49"/>
        <end position="71"/>
    </location>
</feature>
<feature type="compositionally biased region" description="Basic and acidic residues" evidence="2">
    <location>
        <begin position="300"/>
        <end position="310"/>
    </location>
</feature>
<reference evidence="3 4" key="1">
    <citation type="journal article" date="2013" name="Proc. Natl. Acad. Sci. U.S.A.">
        <title>Fine-scale variation in meiotic recombination in Mimulus inferred from population shotgun sequencing.</title>
        <authorList>
            <person name="Hellsten U."/>
            <person name="Wright K.M."/>
            <person name="Jenkins J."/>
            <person name="Shu S."/>
            <person name="Yuan Y."/>
            <person name="Wessler S.R."/>
            <person name="Schmutz J."/>
            <person name="Willis J.H."/>
            <person name="Rokhsar D.S."/>
        </authorList>
    </citation>
    <scope>NUCLEOTIDE SEQUENCE [LARGE SCALE GENOMIC DNA]</scope>
    <source>
        <strain evidence="4">cv. DUN x IM62</strain>
    </source>
</reference>
<evidence type="ECO:0000256" key="2">
    <source>
        <dbReference type="SAM" id="MobiDB-lite"/>
    </source>
</evidence>
<dbReference type="STRING" id="4155.A0A022R9S9"/>
<evidence type="ECO:0000256" key="1">
    <source>
        <dbReference type="ARBA" id="ARBA00022860"/>
    </source>
</evidence>
<protein>
    <submittedName>
        <fullName evidence="3">Uncharacterized protein</fullName>
    </submittedName>
</protein>
<feature type="region of interest" description="Disordered" evidence="2">
    <location>
        <begin position="300"/>
        <end position="389"/>
    </location>
</feature>
<dbReference type="InterPro" id="IPR000048">
    <property type="entry name" value="IQ_motif_EF-hand-BS"/>
</dbReference>
<accession>A0A022R9S9</accession>
<sequence length="462" mass="50320">MGKSAVSCFRIITCASESNGNDDLQSKVSNDRRGWSFRKRTATHRVLSNTVISEAPSSANNHSPGSTSADFSVQPSLTVAEKNSAVQCTEEKYKSSAQIESKFPDIIVAREDECRADETLDDSSIILIQSAIRAYLARRLLLKQKKVINLQHETENLEYCDGKDGILVPTDFHSAETSENDNRSITYDLTDSANSLLDKDETGNGQDIPNLEKFYIEQSETEAKGFSEKASNPDFIYAQSKSAKLTSEQIKTRDIGVDDSSISNASSVQIAASECGTELSISSTLDSPDRSEAGFNDLEKESKISDKANEKSSVLCTELSPEESPRSIVESQRTPSSQVSVNLKKSKGEKTESANSKNRSSSGDKRRNSFGSPKPDQEPRDSSSSNSLPSYMQVTESAKAKAISNGFQRSSPDALVKDIFVKKRHSLPAGTNGRQGSNAKGNEIHSPQGNSFTIPICIILVR</sequence>
<dbReference type="eggNOG" id="KOG1075">
    <property type="taxonomic scope" value="Eukaryota"/>
</dbReference>
<dbReference type="GO" id="GO:0005516">
    <property type="term" value="F:calmodulin binding"/>
    <property type="evidence" value="ECO:0007669"/>
    <property type="project" value="UniProtKB-KW"/>
</dbReference>
<keyword evidence="1" id="KW-0112">Calmodulin-binding</keyword>
<organism evidence="3 4">
    <name type="scientific">Erythranthe guttata</name>
    <name type="common">Yellow monkey flower</name>
    <name type="synonym">Mimulus guttatus</name>
    <dbReference type="NCBI Taxonomy" id="4155"/>
    <lineage>
        <taxon>Eukaryota</taxon>
        <taxon>Viridiplantae</taxon>
        <taxon>Streptophyta</taxon>
        <taxon>Embryophyta</taxon>
        <taxon>Tracheophyta</taxon>
        <taxon>Spermatophyta</taxon>
        <taxon>Magnoliopsida</taxon>
        <taxon>eudicotyledons</taxon>
        <taxon>Gunneridae</taxon>
        <taxon>Pentapetalae</taxon>
        <taxon>asterids</taxon>
        <taxon>lamiids</taxon>
        <taxon>Lamiales</taxon>
        <taxon>Phrymaceae</taxon>
        <taxon>Erythranthe</taxon>
    </lineage>
</organism>
<dbReference type="EMBL" id="KI630592">
    <property type="protein sequence ID" value="EYU36769.1"/>
    <property type="molecule type" value="Genomic_DNA"/>
</dbReference>
<dbReference type="PROSITE" id="PS50096">
    <property type="entry name" value="IQ"/>
    <property type="match status" value="1"/>
</dbReference>
<feature type="compositionally biased region" description="Polar residues" evidence="2">
    <location>
        <begin position="432"/>
        <end position="448"/>
    </location>
</feature>
<name>A0A022R9S9_ERYGU</name>
<dbReference type="AlphaFoldDB" id="A0A022R9S9"/>
<dbReference type="Pfam" id="PF00612">
    <property type="entry name" value="IQ"/>
    <property type="match status" value="1"/>
</dbReference>
<feature type="region of interest" description="Disordered" evidence="2">
    <location>
        <begin position="426"/>
        <end position="448"/>
    </location>
</feature>
<evidence type="ECO:0000313" key="4">
    <source>
        <dbReference type="Proteomes" id="UP000030748"/>
    </source>
</evidence>